<dbReference type="PANTHER" id="PTHR34199:SF2">
    <property type="entry name" value="NUMOD3 MOTIF FAMILY PROTEIN, EXPRESSED"/>
    <property type="match status" value="1"/>
</dbReference>
<comment type="caution">
    <text evidence="2">The sequence shown here is derived from an EMBL/GenBank/DDBJ whole genome shotgun (WGS) entry which is preliminary data.</text>
</comment>
<organism evidence="2 3">
    <name type="scientific">Cinchona calisaya</name>
    <dbReference type="NCBI Taxonomy" id="153742"/>
    <lineage>
        <taxon>Eukaryota</taxon>
        <taxon>Viridiplantae</taxon>
        <taxon>Streptophyta</taxon>
        <taxon>Embryophyta</taxon>
        <taxon>Tracheophyta</taxon>
        <taxon>Spermatophyta</taxon>
        <taxon>Magnoliopsida</taxon>
        <taxon>eudicotyledons</taxon>
        <taxon>Gunneridae</taxon>
        <taxon>Pentapetalae</taxon>
        <taxon>asterids</taxon>
        <taxon>lamiids</taxon>
        <taxon>Gentianales</taxon>
        <taxon>Rubiaceae</taxon>
        <taxon>Cinchonoideae</taxon>
        <taxon>Cinchoneae</taxon>
        <taxon>Cinchona</taxon>
    </lineage>
</organism>
<reference evidence="2 3" key="1">
    <citation type="submission" date="2024-11" db="EMBL/GenBank/DDBJ databases">
        <title>A near-complete genome assembly of Cinchona calisaya.</title>
        <authorList>
            <person name="Lian D.C."/>
            <person name="Zhao X.W."/>
            <person name="Wei L."/>
        </authorList>
    </citation>
    <scope>NUCLEOTIDE SEQUENCE [LARGE SCALE GENOMIC DNA]</scope>
    <source>
        <tissue evidence="2">Nenye</tissue>
    </source>
</reference>
<evidence type="ECO:0000313" key="3">
    <source>
        <dbReference type="Proteomes" id="UP001630127"/>
    </source>
</evidence>
<evidence type="ECO:0000256" key="1">
    <source>
        <dbReference type="SAM" id="MobiDB-lite"/>
    </source>
</evidence>
<sequence length="147" mass="17236">MLKETRMKIGVGVRIVWEKRREKLMLQESCLYEWQNLIAAASRRGVLGEEELQWNSYKILDEKLEQEWVQTVEERKRTPRLKGSNRAPKSLEQRRRISESISAKWADPSCRNRVCSGLAKYHGITEGSERKPRRKVSGDGQTYQKES</sequence>
<keyword evidence="3" id="KW-1185">Reference proteome</keyword>
<dbReference type="AlphaFoldDB" id="A0ABD2YW57"/>
<dbReference type="EMBL" id="JBJUIK010000011">
    <property type="protein sequence ID" value="KAL3511551.1"/>
    <property type="molecule type" value="Genomic_DNA"/>
</dbReference>
<feature type="region of interest" description="Disordered" evidence="1">
    <location>
        <begin position="74"/>
        <end position="95"/>
    </location>
</feature>
<feature type="region of interest" description="Disordered" evidence="1">
    <location>
        <begin position="126"/>
        <end position="147"/>
    </location>
</feature>
<accession>A0ABD2YW57</accession>
<dbReference type="Proteomes" id="UP001630127">
    <property type="component" value="Unassembled WGS sequence"/>
</dbReference>
<evidence type="ECO:0000313" key="2">
    <source>
        <dbReference type="EMBL" id="KAL3511551.1"/>
    </source>
</evidence>
<protein>
    <submittedName>
        <fullName evidence="2">Uncharacterized protein</fullName>
    </submittedName>
</protein>
<dbReference type="PANTHER" id="PTHR34199">
    <property type="entry name" value="NUMOD3 MOTIF FAMILY PROTEIN, EXPRESSED"/>
    <property type="match status" value="1"/>
</dbReference>
<name>A0ABD2YW57_9GENT</name>
<gene>
    <name evidence="2" type="ORF">ACH5RR_024268</name>
</gene>
<proteinExistence type="predicted"/>